<dbReference type="AlphaFoldDB" id="A0A0D2B521"/>
<evidence type="ECO:0000313" key="1">
    <source>
        <dbReference type="EMBL" id="KIW32672.1"/>
    </source>
</evidence>
<sequence length="455" mass="49509">MDLNIEFADNFHTALQGIASQRASIIRQYTRAVEDAVINSILRARLPALSGLASVAESLTDDGRRKRTCYGCLDVARASQLQCTTSLLPRQTTATNPTGRDDWDGVCEGECLLASSPSNNLEEYEIAHKAAALQLQRGCRQILPRTHPRIQFDGTSSGLDASEAGPVIPEVSDDAFCSWSEHGKPHPDAVIVKGSHQEMLDCQEYASLICRRHANLGINLLVRQGDFAKPGNASVEDFLGVLSDNKVPSEPLAFLRLEGISGLLKPAFLQLRRFKLLQTLTDGRSYAAACKSGGSYCKTFCDVEKALAYGEFNSAGAYAGAHVDVLAGTWLRVLFRPHVIWVVSPSSMTDGGYDGWRDVLFLGPRAVRDGMVIENSAVHGGAVWDDRNLLNILSTLVAQVERPITTDGPFPLQLSEIVDELETVLGLYVPSASKRKAVSERILALHLSGCQYLIV</sequence>
<reference evidence="1 2" key="1">
    <citation type="submission" date="2015-01" db="EMBL/GenBank/DDBJ databases">
        <title>The Genome Sequence of Cladophialophora immunda CBS83496.</title>
        <authorList>
            <consortium name="The Broad Institute Genomics Platform"/>
            <person name="Cuomo C."/>
            <person name="de Hoog S."/>
            <person name="Gorbushina A."/>
            <person name="Stielow B."/>
            <person name="Teixiera M."/>
            <person name="Abouelleil A."/>
            <person name="Chapman S.B."/>
            <person name="Priest M."/>
            <person name="Young S.K."/>
            <person name="Wortman J."/>
            <person name="Nusbaum C."/>
            <person name="Birren B."/>
        </authorList>
    </citation>
    <scope>NUCLEOTIDE SEQUENCE [LARGE SCALE GENOMIC DNA]</scope>
    <source>
        <strain evidence="1 2">CBS 83496</strain>
    </source>
</reference>
<dbReference type="GeneID" id="27343395"/>
<accession>A0A0D2B521</accession>
<evidence type="ECO:0000313" key="2">
    <source>
        <dbReference type="Proteomes" id="UP000054466"/>
    </source>
</evidence>
<organism evidence="1 2">
    <name type="scientific">Cladophialophora immunda</name>
    <dbReference type="NCBI Taxonomy" id="569365"/>
    <lineage>
        <taxon>Eukaryota</taxon>
        <taxon>Fungi</taxon>
        <taxon>Dikarya</taxon>
        <taxon>Ascomycota</taxon>
        <taxon>Pezizomycotina</taxon>
        <taxon>Eurotiomycetes</taxon>
        <taxon>Chaetothyriomycetidae</taxon>
        <taxon>Chaetothyriales</taxon>
        <taxon>Herpotrichiellaceae</taxon>
        <taxon>Cladophialophora</taxon>
    </lineage>
</organism>
<keyword evidence="2" id="KW-1185">Reference proteome</keyword>
<dbReference type="Proteomes" id="UP000054466">
    <property type="component" value="Unassembled WGS sequence"/>
</dbReference>
<name>A0A0D2B521_9EURO</name>
<dbReference type="HOGENOM" id="CLU_601292_0_0_1"/>
<dbReference type="RefSeq" id="XP_016252888.1">
    <property type="nucleotide sequence ID" value="XM_016390986.1"/>
</dbReference>
<protein>
    <submittedName>
        <fullName evidence="1">Uncharacterized protein</fullName>
    </submittedName>
</protein>
<dbReference type="EMBL" id="KN847041">
    <property type="protein sequence ID" value="KIW32672.1"/>
    <property type="molecule type" value="Genomic_DNA"/>
</dbReference>
<dbReference type="OrthoDB" id="3650322at2759"/>
<gene>
    <name evidence="1" type="ORF">PV07_04201</name>
</gene>
<proteinExistence type="predicted"/>
<dbReference type="VEuPathDB" id="FungiDB:PV07_04201"/>